<dbReference type="EMBL" id="JAALLH010000001">
    <property type="protein sequence ID" value="NIY67908.1"/>
    <property type="molecule type" value="Genomic_DNA"/>
</dbReference>
<evidence type="ECO:0000256" key="1">
    <source>
        <dbReference type="SAM" id="MobiDB-lite"/>
    </source>
</evidence>
<reference evidence="2 3" key="1">
    <citation type="submission" date="2020-02" db="EMBL/GenBank/DDBJ databases">
        <title>Streptomyces malaysiensis DSM14702 (JHCC583434, PFL_A843) Genome sequencing and assembly.</title>
        <authorList>
            <person name="Samborskyy M."/>
        </authorList>
    </citation>
    <scope>NUCLEOTIDE SEQUENCE [LARGE SCALE GENOMIC DNA]</scope>
    <source>
        <strain evidence="2 3">DSM 14702</strain>
    </source>
</reference>
<evidence type="ECO:0000313" key="3">
    <source>
        <dbReference type="Proteomes" id="UP000536624"/>
    </source>
</evidence>
<accession>A0A7X5X790</accession>
<sequence>MDGDEHRAIARGHPCACELIGGPMRLQHAVVRQGPEDGDTMPDTDTPSPSGGTPGDSDDGRQYAK</sequence>
<name>A0A7X5X790_STRMQ</name>
<feature type="region of interest" description="Disordered" evidence="1">
    <location>
        <begin position="29"/>
        <end position="65"/>
    </location>
</feature>
<organism evidence="2 3">
    <name type="scientific">Streptomyces malaysiensis</name>
    <dbReference type="NCBI Taxonomy" id="92644"/>
    <lineage>
        <taxon>Bacteria</taxon>
        <taxon>Bacillati</taxon>
        <taxon>Actinomycetota</taxon>
        <taxon>Actinomycetes</taxon>
        <taxon>Kitasatosporales</taxon>
        <taxon>Streptomycetaceae</taxon>
        <taxon>Streptomyces</taxon>
        <taxon>Streptomyces violaceusniger group</taxon>
    </lineage>
</organism>
<gene>
    <name evidence="2" type="ORF">SMALB_5981</name>
</gene>
<dbReference type="AlphaFoldDB" id="A0A7X5X790"/>
<proteinExistence type="predicted"/>
<evidence type="ECO:0000313" key="2">
    <source>
        <dbReference type="EMBL" id="NIY67908.1"/>
    </source>
</evidence>
<protein>
    <submittedName>
        <fullName evidence="2">Uncharacterized protein</fullName>
    </submittedName>
</protein>
<dbReference type="Proteomes" id="UP000536624">
    <property type="component" value="Unassembled WGS sequence"/>
</dbReference>
<comment type="caution">
    <text evidence="2">The sequence shown here is derived from an EMBL/GenBank/DDBJ whole genome shotgun (WGS) entry which is preliminary data.</text>
</comment>